<keyword evidence="5" id="KW-0479">Metal-binding</keyword>
<feature type="binding site" evidence="4">
    <location>
        <position position="4"/>
    </location>
    <ligand>
        <name>substrate</name>
    </ligand>
</feature>
<dbReference type="GO" id="GO:0030272">
    <property type="term" value="F:5-formyltetrahydrofolate cyclo-ligase activity"/>
    <property type="evidence" value="ECO:0007669"/>
    <property type="project" value="UniProtKB-EC"/>
</dbReference>
<evidence type="ECO:0000256" key="2">
    <source>
        <dbReference type="ARBA" id="ARBA00022741"/>
    </source>
</evidence>
<accession>A0A975GIZ2</accession>
<comment type="catalytic activity">
    <reaction evidence="5">
        <text>(6S)-5-formyl-5,6,7,8-tetrahydrofolate + ATP = (6R)-5,10-methenyltetrahydrofolate + ADP + phosphate</text>
        <dbReference type="Rhea" id="RHEA:10488"/>
        <dbReference type="ChEBI" id="CHEBI:30616"/>
        <dbReference type="ChEBI" id="CHEBI:43474"/>
        <dbReference type="ChEBI" id="CHEBI:57455"/>
        <dbReference type="ChEBI" id="CHEBI:57457"/>
        <dbReference type="ChEBI" id="CHEBI:456216"/>
        <dbReference type="EC" id="6.3.3.2"/>
    </reaction>
</comment>
<dbReference type="EMBL" id="CP061799">
    <property type="protein sequence ID" value="QTA82976.1"/>
    <property type="molecule type" value="Genomic_DNA"/>
</dbReference>
<dbReference type="InterPro" id="IPR024185">
    <property type="entry name" value="FTHF_cligase-like_sf"/>
</dbReference>
<dbReference type="GO" id="GO:0005524">
    <property type="term" value="F:ATP binding"/>
    <property type="evidence" value="ECO:0007669"/>
    <property type="project" value="UniProtKB-KW"/>
</dbReference>
<evidence type="ECO:0000256" key="4">
    <source>
        <dbReference type="PIRSR" id="PIRSR006806-1"/>
    </source>
</evidence>
<evidence type="ECO:0000256" key="3">
    <source>
        <dbReference type="ARBA" id="ARBA00022840"/>
    </source>
</evidence>
<feature type="binding site" evidence="4">
    <location>
        <begin position="89"/>
        <end position="97"/>
    </location>
    <ligand>
        <name>ATP</name>
        <dbReference type="ChEBI" id="CHEBI:30616"/>
    </ligand>
</feature>
<comment type="cofactor">
    <cofactor evidence="5">
        <name>Mg(2+)</name>
        <dbReference type="ChEBI" id="CHEBI:18420"/>
    </cofactor>
</comment>
<evidence type="ECO:0000256" key="1">
    <source>
        <dbReference type="ARBA" id="ARBA00010638"/>
    </source>
</evidence>
<dbReference type="AlphaFoldDB" id="A0A975GIZ2"/>
<dbReference type="NCBIfam" id="TIGR02727">
    <property type="entry name" value="MTHFS_bact"/>
    <property type="match status" value="1"/>
</dbReference>
<name>A0A975GIZ2_9BACT</name>
<dbReference type="InterPro" id="IPR002698">
    <property type="entry name" value="FTHF_cligase"/>
</dbReference>
<dbReference type="EC" id="6.3.3.2" evidence="5"/>
<keyword evidence="2 4" id="KW-0547">Nucleotide-binding</keyword>
<dbReference type="GO" id="GO:0046872">
    <property type="term" value="F:metal ion binding"/>
    <property type="evidence" value="ECO:0007669"/>
    <property type="project" value="UniProtKB-KW"/>
</dbReference>
<dbReference type="Pfam" id="PF01812">
    <property type="entry name" value="5-FTHF_cyc-lig"/>
    <property type="match status" value="1"/>
</dbReference>
<keyword evidence="7" id="KW-1185">Reference proteome</keyword>
<dbReference type="PANTHER" id="PTHR23407">
    <property type="entry name" value="ATPASE INHIBITOR/5-FORMYLTETRAHYDROFOLATE CYCLO-LIGASE"/>
    <property type="match status" value="1"/>
</dbReference>
<dbReference type="GO" id="GO:0009396">
    <property type="term" value="P:folic acid-containing compound biosynthetic process"/>
    <property type="evidence" value="ECO:0007669"/>
    <property type="project" value="TreeGrafter"/>
</dbReference>
<sequence>MLYMNLEGEVDSQPIIKRSIAKKKIVVLPVFNKEKHSITLMKVDNFETDLHPGPRGVLEPNPEVCKKVPLDKVDIAIIPGFAFDEKGGRIGSGNGYYDRLIPRLSPTARKVSLIMESQMIPQVPMESHDKYVDIIITEERVIYKI</sequence>
<dbReference type="KEGG" id="dli:dnl_53650"/>
<dbReference type="SUPFAM" id="SSF100950">
    <property type="entry name" value="NagB/RpiA/CoA transferase-like"/>
    <property type="match status" value="1"/>
</dbReference>
<keyword evidence="3 4" id="KW-0067">ATP-binding</keyword>
<feature type="binding site" evidence="4">
    <location>
        <position position="9"/>
    </location>
    <ligand>
        <name>substrate</name>
    </ligand>
</feature>
<gene>
    <name evidence="6" type="ORF">dnl_53650</name>
</gene>
<dbReference type="PIRSF" id="PIRSF006806">
    <property type="entry name" value="FTHF_cligase"/>
    <property type="match status" value="1"/>
</dbReference>
<evidence type="ECO:0000313" key="6">
    <source>
        <dbReference type="EMBL" id="QTA82976.1"/>
    </source>
</evidence>
<dbReference type="PANTHER" id="PTHR23407:SF1">
    <property type="entry name" value="5-FORMYLTETRAHYDROFOLATE CYCLO-LIGASE"/>
    <property type="match status" value="1"/>
</dbReference>
<evidence type="ECO:0000313" key="7">
    <source>
        <dbReference type="Proteomes" id="UP000663720"/>
    </source>
</evidence>
<reference evidence="6" key="1">
    <citation type="journal article" date="2021" name="Microb. Physiol.">
        <title>Proteogenomic Insights into the Physiology of Marine, Sulfate-Reducing, Filamentous Desulfonema limicola and Desulfonema magnum.</title>
        <authorList>
            <person name="Schnaars V."/>
            <person name="Wohlbrand L."/>
            <person name="Scheve S."/>
            <person name="Hinrichs C."/>
            <person name="Reinhardt R."/>
            <person name="Rabus R."/>
        </authorList>
    </citation>
    <scope>NUCLEOTIDE SEQUENCE</scope>
    <source>
        <strain evidence="6">5ac10</strain>
    </source>
</reference>
<keyword evidence="5" id="KW-0460">Magnesium</keyword>
<protein>
    <recommendedName>
        <fullName evidence="5">5-formyltetrahydrofolate cyclo-ligase</fullName>
        <ecNumber evidence="5">6.3.3.2</ecNumber>
    </recommendedName>
</protein>
<evidence type="ECO:0000256" key="5">
    <source>
        <dbReference type="RuleBase" id="RU361279"/>
    </source>
</evidence>
<dbReference type="GO" id="GO:0035999">
    <property type="term" value="P:tetrahydrofolate interconversion"/>
    <property type="evidence" value="ECO:0007669"/>
    <property type="project" value="TreeGrafter"/>
</dbReference>
<proteinExistence type="inferred from homology"/>
<dbReference type="Gene3D" id="3.40.50.10420">
    <property type="entry name" value="NagB/RpiA/CoA transferase-like"/>
    <property type="match status" value="1"/>
</dbReference>
<organism evidence="6 7">
    <name type="scientific">Desulfonema limicola</name>
    <dbReference type="NCBI Taxonomy" id="45656"/>
    <lineage>
        <taxon>Bacteria</taxon>
        <taxon>Pseudomonadati</taxon>
        <taxon>Thermodesulfobacteriota</taxon>
        <taxon>Desulfobacteria</taxon>
        <taxon>Desulfobacterales</taxon>
        <taxon>Desulfococcaceae</taxon>
        <taxon>Desulfonema</taxon>
    </lineage>
</organism>
<dbReference type="Proteomes" id="UP000663720">
    <property type="component" value="Chromosome"/>
</dbReference>
<comment type="similarity">
    <text evidence="1 5">Belongs to the 5-formyltetrahydrofolate cyclo-ligase family.</text>
</comment>
<dbReference type="InterPro" id="IPR037171">
    <property type="entry name" value="NagB/RpiA_transferase-like"/>
</dbReference>